<keyword evidence="5" id="KW-1185">Reference proteome</keyword>
<dbReference type="InterPro" id="IPR010982">
    <property type="entry name" value="Lambda_DNA-bd_dom_sf"/>
</dbReference>
<dbReference type="SMART" id="SM01116">
    <property type="entry name" value="Cyanate_lyase"/>
    <property type="match status" value="1"/>
</dbReference>
<dbReference type="GO" id="GO:0005634">
    <property type="term" value="C:nucleus"/>
    <property type="evidence" value="ECO:0007669"/>
    <property type="project" value="UniProtKB-ARBA"/>
</dbReference>
<evidence type="ECO:0000256" key="1">
    <source>
        <dbReference type="ARBA" id="ARBA00003561"/>
    </source>
</evidence>
<reference evidence="4 5" key="2">
    <citation type="submission" date="2018-10" db="EMBL/GenBank/DDBJ databases">
        <authorList>
            <consortium name="Pathogen Informatics"/>
        </authorList>
    </citation>
    <scope>NUCLEOTIDE SEQUENCE [LARGE SCALE GENOMIC DNA]</scope>
</reference>
<dbReference type="InterPro" id="IPR048564">
    <property type="entry name" value="CYNS_N"/>
</dbReference>
<dbReference type="AlphaFoldDB" id="A0A0N4VK62"/>
<dbReference type="PRINTS" id="PR01693">
    <property type="entry name" value="CYANASE"/>
</dbReference>
<keyword evidence="2" id="KW-0456">Lyase</keyword>
<proteinExistence type="predicted"/>
<dbReference type="SUPFAM" id="SSF47413">
    <property type="entry name" value="lambda repressor-like DNA-binding domains"/>
    <property type="match status" value="2"/>
</dbReference>
<sequence length="323" mass="36767">MSDARKLFAEHLKEEMRKKNLSYRGLAAALNKPVEWLVTVVAGNLAMSELEAKTLCEKVEFTPRDILNISALTKPSPVAFMKARTSGDPVIYRLYEVLALYGGTIRELLNEKGSYKVDETGFTLSKFLRNDDRVNMVWSATLQPYEGKQESSGQSLARHGVFELVKKKKIEKKLSWEDIANEIGMSKEWTVAALLDRMTLQDEQARKLCTLLDIDEEQYLKYLSAPPNRNCAVHGDVCGSTMLKDYSQNDCYHEHNVSELKDPVISGLYKSVDMYAAAIKEMILEDFGDGIMSAVNFKLHFEFVNDRQVNVYWSGKFLPYVPY</sequence>
<dbReference type="Pfam" id="PF02560">
    <property type="entry name" value="Cyanate_lyase"/>
    <property type="match status" value="2"/>
</dbReference>
<dbReference type="PANTHER" id="PTHR34186:SF2">
    <property type="entry name" value="CYANATE HYDRATASE"/>
    <property type="match status" value="1"/>
</dbReference>
<dbReference type="InterPro" id="IPR036581">
    <property type="entry name" value="Cyanate_lyase_C_sf"/>
</dbReference>
<reference evidence="6" key="1">
    <citation type="submission" date="2017-02" db="UniProtKB">
        <authorList>
            <consortium name="WormBaseParasite"/>
        </authorList>
    </citation>
    <scope>IDENTIFICATION</scope>
</reference>
<dbReference type="OrthoDB" id="10019422at2759"/>
<dbReference type="WBParaSite" id="EVEC_0001124401-mRNA-1">
    <property type="protein sequence ID" value="EVEC_0001124401-mRNA-1"/>
    <property type="gene ID" value="EVEC_0001124401"/>
</dbReference>
<evidence type="ECO:0000313" key="6">
    <source>
        <dbReference type="WBParaSite" id="EVEC_0001124401-mRNA-1"/>
    </source>
</evidence>
<dbReference type="InterPro" id="IPR008076">
    <property type="entry name" value="Cyanase"/>
</dbReference>
<feature type="domain" description="Cyanate lyase C-terminal" evidence="3">
    <location>
        <begin position="255"/>
        <end position="323"/>
    </location>
</feature>
<gene>
    <name evidence="4" type="ORF">EVEC_LOCUS10558</name>
</gene>
<dbReference type="GO" id="GO:0008824">
    <property type="term" value="F:cyanate hydratase activity"/>
    <property type="evidence" value="ECO:0007669"/>
    <property type="project" value="InterPro"/>
</dbReference>
<dbReference type="Gene3D" id="1.10.260.40">
    <property type="entry name" value="lambda repressor-like DNA-binding domains"/>
    <property type="match status" value="2"/>
</dbReference>
<evidence type="ECO:0000259" key="3">
    <source>
        <dbReference type="SMART" id="SM01116"/>
    </source>
</evidence>
<organism evidence="6">
    <name type="scientific">Enterobius vermicularis</name>
    <name type="common">Human pinworm</name>
    <dbReference type="NCBI Taxonomy" id="51028"/>
    <lineage>
        <taxon>Eukaryota</taxon>
        <taxon>Metazoa</taxon>
        <taxon>Ecdysozoa</taxon>
        <taxon>Nematoda</taxon>
        <taxon>Chromadorea</taxon>
        <taxon>Rhabditida</taxon>
        <taxon>Spirurina</taxon>
        <taxon>Oxyuridomorpha</taxon>
        <taxon>Oxyuroidea</taxon>
        <taxon>Oxyuridae</taxon>
        <taxon>Enterobius</taxon>
    </lineage>
</organism>
<dbReference type="Pfam" id="PF21291">
    <property type="entry name" value="CYNS_N"/>
    <property type="match status" value="1"/>
</dbReference>
<dbReference type="EMBL" id="UXUI01010948">
    <property type="protein sequence ID" value="VDD95807.1"/>
    <property type="molecule type" value="Genomic_DNA"/>
</dbReference>
<evidence type="ECO:0000313" key="4">
    <source>
        <dbReference type="EMBL" id="VDD95807.1"/>
    </source>
</evidence>
<dbReference type="SUPFAM" id="SSF55234">
    <property type="entry name" value="Cyanase C-terminal domain"/>
    <property type="match status" value="2"/>
</dbReference>
<dbReference type="STRING" id="51028.A0A0N4VK62"/>
<evidence type="ECO:0000256" key="2">
    <source>
        <dbReference type="ARBA" id="ARBA00023239"/>
    </source>
</evidence>
<protein>
    <submittedName>
        <fullName evidence="6">Cyanate_lyase domain-containing protein</fullName>
    </submittedName>
</protein>
<comment type="function">
    <text evidence="1">Catalyzes the reaction of cyanate with bicarbonate to produce ammonia and carbon dioxide.</text>
</comment>
<dbReference type="PANTHER" id="PTHR34186">
    <property type="entry name" value="CYANATE HYDRATASE"/>
    <property type="match status" value="1"/>
</dbReference>
<dbReference type="InterPro" id="IPR003712">
    <property type="entry name" value="Cyanate_lyase_C"/>
</dbReference>
<accession>A0A0N4VK62</accession>
<name>A0A0N4VK62_ENTVE</name>
<evidence type="ECO:0000313" key="5">
    <source>
        <dbReference type="Proteomes" id="UP000274131"/>
    </source>
</evidence>
<dbReference type="Gene3D" id="3.30.1160.10">
    <property type="entry name" value="Cyanate lyase, C-terminal domain"/>
    <property type="match status" value="2"/>
</dbReference>
<dbReference type="Proteomes" id="UP000274131">
    <property type="component" value="Unassembled WGS sequence"/>
</dbReference>
<dbReference type="GO" id="GO:0003677">
    <property type="term" value="F:DNA binding"/>
    <property type="evidence" value="ECO:0007669"/>
    <property type="project" value="InterPro"/>
</dbReference>